<name>A0AAD7DTT4_MYCRO</name>
<dbReference type="AlphaFoldDB" id="A0AAD7DTT4"/>
<protein>
    <submittedName>
        <fullName evidence="2">Uncharacterized protein</fullName>
    </submittedName>
</protein>
<proteinExistence type="predicted"/>
<keyword evidence="3" id="KW-1185">Reference proteome</keyword>
<accession>A0AAD7DTT4</accession>
<organism evidence="2 3">
    <name type="scientific">Mycena rosella</name>
    <name type="common">Pink bonnet</name>
    <name type="synonym">Agaricus rosellus</name>
    <dbReference type="NCBI Taxonomy" id="1033263"/>
    <lineage>
        <taxon>Eukaryota</taxon>
        <taxon>Fungi</taxon>
        <taxon>Dikarya</taxon>
        <taxon>Basidiomycota</taxon>
        <taxon>Agaricomycotina</taxon>
        <taxon>Agaricomycetes</taxon>
        <taxon>Agaricomycetidae</taxon>
        <taxon>Agaricales</taxon>
        <taxon>Marasmiineae</taxon>
        <taxon>Mycenaceae</taxon>
        <taxon>Mycena</taxon>
    </lineage>
</organism>
<comment type="caution">
    <text evidence="2">The sequence shown here is derived from an EMBL/GenBank/DDBJ whole genome shotgun (WGS) entry which is preliminary data.</text>
</comment>
<gene>
    <name evidence="2" type="ORF">B0H17DRAFT_1129201</name>
</gene>
<reference evidence="2" key="1">
    <citation type="submission" date="2023-03" db="EMBL/GenBank/DDBJ databases">
        <title>Massive genome expansion in bonnet fungi (Mycena s.s.) driven by repeated elements and novel gene families across ecological guilds.</title>
        <authorList>
            <consortium name="Lawrence Berkeley National Laboratory"/>
            <person name="Harder C.B."/>
            <person name="Miyauchi S."/>
            <person name="Viragh M."/>
            <person name="Kuo A."/>
            <person name="Thoen E."/>
            <person name="Andreopoulos B."/>
            <person name="Lu D."/>
            <person name="Skrede I."/>
            <person name="Drula E."/>
            <person name="Henrissat B."/>
            <person name="Morin E."/>
            <person name="Kohler A."/>
            <person name="Barry K."/>
            <person name="LaButti K."/>
            <person name="Morin E."/>
            <person name="Salamov A."/>
            <person name="Lipzen A."/>
            <person name="Mereny Z."/>
            <person name="Hegedus B."/>
            <person name="Baldrian P."/>
            <person name="Stursova M."/>
            <person name="Weitz H."/>
            <person name="Taylor A."/>
            <person name="Grigoriev I.V."/>
            <person name="Nagy L.G."/>
            <person name="Martin F."/>
            <person name="Kauserud H."/>
        </authorList>
    </citation>
    <scope>NUCLEOTIDE SEQUENCE</scope>
    <source>
        <strain evidence="2">CBHHK067</strain>
    </source>
</reference>
<keyword evidence="1" id="KW-0812">Transmembrane</keyword>
<evidence type="ECO:0000313" key="2">
    <source>
        <dbReference type="EMBL" id="KAJ7699589.1"/>
    </source>
</evidence>
<dbReference type="Proteomes" id="UP001221757">
    <property type="component" value="Unassembled WGS sequence"/>
</dbReference>
<sequence length="205" mass="23472">MPPLSPPPSPRLSSRLHSPSLEEEIRLLDIVVEREEREHLERERHKGQELQLAIQLSQEAYRQPPAQFSQDDDEILSIREPYGMTIMVRFPSNWYLGLSACRTIKELLMVLIYLGFIFWVYTMVVSHPFVDLRYIGVASTNSNERLKVVAHCPVFAILGKRQKKSSAKSAKVAQYQVTDNSTRPSSQHDIDIISPEVELLTFGLP</sequence>
<evidence type="ECO:0000313" key="3">
    <source>
        <dbReference type="Proteomes" id="UP001221757"/>
    </source>
</evidence>
<keyword evidence="1" id="KW-0472">Membrane</keyword>
<feature type="transmembrane region" description="Helical" evidence="1">
    <location>
        <begin position="107"/>
        <end position="130"/>
    </location>
</feature>
<keyword evidence="1" id="KW-1133">Transmembrane helix</keyword>
<evidence type="ECO:0000256" key="1">
    <source>
        <dbReference type="SAM" id="Phobius"/>
    </source>
</evidence>
<dbReference type="EMBL" id="JARKIE010000022">
    <property type="protein sequence ID" value="KAJ7699589.1"/>
    <property type="molecule type" value="Genomic_DNA"/>
</dbReference>